<dbReference type="RefSeq" id="WP_106206820.1">
    <property type="nucleotide sequence ID" value="NZ_PVZF01000001.1"/>
</dbReference>
<dbReference type="GO" id="GO:0032259">
    <property type="term" value="P:methylation"/>
    <property type="evidence" value="ECO:0007669"/>
    <property type="project" value="UniProtKB-KW"/>
</dbReference>
<dbReference type="EMBL" id="PVZF01000001">
    <property type="protein sequence ID" value="PRY18396.1"/>
    <property type="molecule type" value="Genomic_DNA"/>
</dbReference>
<evidence type="ECO:0000313" key="5">
    <source>
        <dbReference type="EMBL" id="PRY18396.1"/>
    </source>
</evidence>
<evidence type="ECO:0000259" key="4">
    <source>
        <dbReference type="Pfam" id="PF08241"/>
    </source>
</evidence>
<dbReference type="GO" id="GO:0008757">
    <property type="term" value="F:S-adenosylmethionine-dependent methyltransferase activity"/>
    <property type="evidence" value="ECO:0007669"/>
    <property type="project" value="InterPro"/>
</dbReference>
<evidence type="ECO:0000313" key="6">
    <source>
        <dbReference type="Proteomes" id="UP000238083"/>
    </source>
</evidence>
<dbReference type="PANTHER" id="PTHR44942">
    <property type="entry name" value="METHYLTRANSF_11 DOMAIN-CONTAINING PROTEIN"/>
    <property type="match status" value="1"/>
</dbReference>
<dbReference type="SUPFAM" id="SSF53335">
    <property type="entry name" value="S-adenosyl-L-methionine-dependent methyltransferases"/>
    <property type="match status" value="1"/>
</dbReference>
<name>A0A2T0RB45_9ACTN</name>
<dbReference type="PANTHER" id="PTHR44942:SF4">
    <property type="entry name" value="METHYLTRANSFERASE TYPE 11 DOMAIN-CONTAINING PROTEIN"/>
    <property type="match status" value="1"/>
</dbReference>
<dbReference type="InterPro" id="IPR029063">
    <property type="entry name" value="SAM-dependent_MTases_sf"/>
</dbReference>
<keyword evidence="6" id="KW-1185">Reference proteome</keyword>
<accession>A0A2T0RB45</accession>
<dbReference type="InterPro" id="IPR013216">
    <property type="entry name" value="Methyltransf_11"/>
</dbReference>
<evidence type="ECO:0000256" key="2">
    <source>
        <dbReference type="ARBA" id="ARBA00022603"/>
    </source>
</evidence>
<dbReference type="OrthoDB" id="9797252at2"/>
<organism evidence="5 6">
    <name type="scientific">Kineococcus rhizosphaerae</name>
    <dbReference type="NCBI Taxonomy" id="559628"/>
    <lineage>
        <taxon>Bacteria</taxon>
        <taxon>Bacillati</taxon>
        <taxon>Actinomycetota</taxon>
        <taxon>Actinomycetes</taxon>
        <taxon>Kineosporiales</taxon>
        <taxon>Kineosporiaceae</taxon>
        <taxon>Kineococcus</taxon>
    </lineage>
</organism>
<dbReference type="InterPro" id="IPR051052">
    <property type="entry name" value="Diverse_substrate_MTase"/>
</dbReference>
<gene>
    <name evidence="5" type="ORF">CLV37_101641</name>
</gene>
<dbReference type="Proteomes" id="UP000238083">
    <property type="component" value="Unassembled WGS sequence"/>
</dbReference>
<keyword evidence="2 5" id="KW-0489">Methyltransferase</keyword>
<evidence type="ECO:0000256" key="3">
    <source>
        <dbReference type="ARBA" id="ARBA00022679"/>
    </source>
</evidence>
<dbReference type="Gene3D" id="3.40.50.150">
    <property type="entry name" value="Vaccinia Virus protein VP39"/>
    <property type="match status" value="1"/>
</dbReference>
<comment type="similarity">
    <text evidence="1">Belongs to the methyltransferase superfamily.</text>
</comment>
<reference evidence="5 6" key="1">
    <citation type="submission" date="2018-03" db="EMBL/GenBank/DDBJ databases">
        <title>Genomic Encyclopedia of Archaeal and Bacterial Type Strains, Phase II (KMG-II): from individual species to whole genera.</title>
        <authorList>
            <person name="Goeker M."/>
        </authorList>
    </citation>
    <scope>NUCLEOTIDE SEQUENCE [LARGE SCALE GENOMIC DNA]</scope>
    <source>
        <strain evidence="5 6">DSM 19711</strain>
    </source>
</reference>
<evidence type="ECO:0000256" key="1">
    <source>
        <dbReference type="ARBA" id="ARBA00008361"/>
    </source>
</evidence>
<comment type="caution">
    <text evidence="5">The sequence shown here is derived from an EMBL/GenBank/DDBJ whole genome shotgun (WGS) entry which is preliminary data.</text>
</comment>
<feature type="domain" description="Methyltransferase type 11" evidence="4">
    <location>
        <begin position="40"/>
        <end position="129"/>
    </location>
</feature>
<proteinExistence type="inferred from homology"/>
<protein>
    <submittedName>
        <fullName evidence="5">Methyltransferase family protein</fullName>
    </submittedName>
</protein>
<dbReference type="AlphaFoldDB" id="A0A2T0RB45"/>
<dbReference type="CDD" id="cd02440">
    <property type="entry name" value="AdoMet_MTases"/>
    <property type="match status" value="1"/>
</dbReference>
<keyword evidence="3 5" id="KW-0808">Transferase</keyword>
<dbReference type="Pfam" id="PF08241">
    <property type="entry name" value="Methyltransf_11"/>
    <property type="match status" value="1"/>
</dbReference>
<sequence length="243" mass="25887">MPGPGHFDAHAAAYDRGRPPYPPALWERLRPLVRRGTRVVDLGAGTGLATGPLLAAGAAVTAVEPGPALADLLRARFPTATVLRATAETADLPEGGFDLAVAATAVHWFDLDAVLPRLHRALVAGGCFAVWRTAFGDPGVPLSPFRRRVAEITAARSAPPRPGPGELDTGQWAARLTCGGWFTVRAVEEFAWSVELGTEQVRDLFTTFSDWSAHEVALAADAVRDLGGSVTEHYRTPLVLLDR</sequence>